<dbReference type="Proteomes" id="UP000194127">
    <property type="component" value="Unassembled WGS sequence"/>
</dbReference>
<sequence>MRRALACLWPVLIAIGTFMTFLTPPRVIAMPSDAVARSLSRSMTSRLIQTPILVDEALHTDFWERAAQLGAFARKYAESRIDEVQTTYPQYIKEVGTIKDAIPHIVFVAAGFRARIKQANLLMTRDASNSGTASDDVSSESVMDDIADKVDKNLAELLEELSAAFPPPDHALHHVARKDLVNQILSRAEDIITRICVEAGLPEEEVRAQLRLLHPYIVTAVVTIGDIAEQHPDVVEILLITAAFMIIPEGWILRPVARLFGIGPYGPVKGSTAAWAQRTFYGGEVKAGSWFSHLQRAGMKPIIQPVKKGIVGPVVGVIGVVGSVFACG</sequence>
<name>A0A1X6N710_9APHY</name>
<dbReference type="OrthoDB" id="440424at2759"/>
<accession>A0A1X6N710</accession>
<dbReference type="EMBL" id="KZ110594">
    <property type="protein sequence ID" value="OSX64418.1"/>
    <property type="molecule type" value="Genomic_DNA"/>
</dbReference>
<organism evidence="1 2">
    <name type="scientific">Postia placenta MAD-698-R-SB12</name>
    <dbReference type="NCBI Taxonomy" id="670580"/>
    <lineage>
        <taxon>Eukaryota</taxon>
        <taxon>Fungi</taxon>
        <taxon>Dikarya</taxon>
        <taxon>Basidiomycota</taxon>
        <taxon>Agaricomycotina</taxon>
        <taxon>Agaricomycetes</taxon>
        <taxon>Polyporales</taxon>
        <taxon>Adustoporiaceae</taxon>
        <taxon>Rhodonia</taxon>
    </lineage>
</organism>
<reference evidence="1 2" key="1">
    <citation type="submission" date="2017-04" db="EMBL/GenBank/DDBJ databases">
        <title>Genome Sequence of the Model Brown-Rot Fungus Postia placenta SB12.</title>
        <authorList>
            <consortium name="DOE Joint Genome Institute"/>
            <person name="Gaskell J."/>
            <person name="Kersten P."/>
            <person name="Larrondo L.F."/>
            <person name="Canessa P."/>
            <person name="Martinez D."/>
            <person name="Hibbett D."/>
            <person name="Schmoll M."/>
            <person name="Kubicek C.P."/>
            <person name="Martinez A.T."/>
            <person name="Yadav J."/>
            <person name="Master E."/>
            <person name="Magnuson J.K."/>
            <person name="James T."/>
            <person name="Yaver D."/>
            <person name="Berka R."/>
            <person name="Labutti K."/>
            <person name="Lipzen A."/>
            <person name="Aerts A."/>
            <person name="Barry K."/>
            <person name="Henrissat B."/>
            <person name="Blanchette R."/>
            <person name="Grigoriev I."/>
            <person name="Cullen D."/>
        </authorList>
    </citation>
    <scope>NUCLEOTIDE SEQUENCE [LARGE SCALE GENOMIC DNA]</scope>
    <source>
        <strain evidence="1 2">MAD-698-R-SB12</strain>
    </source>
</reference>
<evidence type="ECO:0000313" key="1">
    <source>
        <dbReference type="EMBL" id="OSX64418.1"/>
    </source>
</evidence>
<evidence type="ECO:0000313" key="2">
    <source>
        <dbReference type="Proteomes" id="UP000194127"/>
    </source>
</evidence>
<dbReference type="GeneID" id="36322485"/>
<keyword evidence="2" id="KW-1185">Reference proteome</keyword>
<dbReference type="AlphaFoldDB" id="A0A1X6N710"/>
<protein>
    <submittedName>
        <fullName evidence="1">Uncharacterized protein</fullName>
    </submittedName>
</protein>
<dbReference type="Gene3D" id="6.10.110.10">
    <property type="match status" value="1"/>
</dbReference>
<gene>
    <name evidence="1" type="ORF">POSPLADRAFT_1039396</name>
</gene>
<dbReference type="RefSeq" id="XP_024341212.1">
    <property type="nucleotide sequence ID" value="XM_024477535.1"/>
</dbReference>
<proteinExistence type="predicted"/>
<dbReference type="InterPro" id="IPR038213">
    <property type="entry name" value="IFI6/IFI27-like_sf"/>
</dbReference>